<evidence type="ECO:0000256" key="3">
    <source>
        <dbReference type="ARBA" id="ARBA00022763"/>
    </source>
</evidence>
<comment type="function">
    <text evidence="11">Plays a role in repairing double-strand DNA breaks, probably involving stabilizing or processing branched DNA or blocked replication forks.</text>
</comment>
<dbReference type="PANTHER" id="PTHR32472:SF10">
    <property type="entry name" value="DNA REPAIR PROTEIN RADA-LIKE PROTEIN"/>
    <property type="match status" value="1"/>
</dbReference>
<reference evidence="15 16" key="1">
    <citation type="submission" date="2016-10" db="EMBL/GenBank/DDBJ databases">
        <authorList>
            <person name="de Groot N.N."/>
        </authorList>
    </citation>
    <scope>NUCLEOTIDE SEQUENCE [LARGE SCALE GENOMIC DNA]</scope>
    <source>
        <strain evidence="15 16">AA1</strain>
    </source>
</reference>
<protein>
    <recommendedName>
        <fullName evidence="11 12">DNA repair protein RadA</fullName>
    </recommendedName>
</protein>
<proteinExistence type="inferred from homology"/>
<keyword evidence="5" id="KW-0378">Hydrolase</keyword>
<gene>
    <name evidence="11" type="primary">radA</name>
    <name evidence="15" type="ORF">SAMN05216233_12140</name>
</gene>
<dbReference type="SUPFAM" id="SSF52540">
    <property type="entry name" value="P-loop containing nucleoside triphosphate hydrolases"/>
    <property type="match status" value="1"/>
</dbReference>
<dbReference type="Proteomes" id="UP000198870">
    <property type="component" value="Unassembled WGS sequence"/>
</dbReference>
<keyword evidence="6 13" id="KW-0862">Zinc</keyword>
<evidence type="ECO:0000256" key="1">
    <source>
        <dbReference type="ARBA" id="ARBA00022723"/>
    </source>
</evidence>
<dbReference type="GO" id="GO:0016787">
    <property type="term" value="F:hydrolase activity"/>
    <property type="evidence" value="ECO:0007669"/>
    <property type="project" value="UniProtKB-KW"/>
</dbReference>
<evidence type="ECO:0000259" key="14">
    <source>
        <dbReference type="PROSITE" id="PS50162"/>
    </source>
</evidence>
<dbReference type="InterPro" id="IPR020568">
    <property type="entry name" value="Ribosomal_Su5_D2-typ_SF"/>
</dbReference>
<evidence type="ECO:0000256" key="12">
    <source>
        <dbReference type="NCBIfam" id="TIGR00416"/>
    </source>
</evidence>
<keyword evidence="4 13" id="KW-0863">Zinc-finger</keyword>
<dbReference type="AlphaFoldDB" id="A0A1G5IRC8"/>
<evidence type="ECO:0000256" key="4">
    <source>
        <dbReference type="ARBA" id="ARBA00022771"/>
    </source>
</evidence>
<keyword evidence="8 11" id="KW-0346">Stress response</keyword>
<evidence type="ECO:0000256" key="5">
    <source>
        <dbReference type="ARBA" id="ARBA00022801"/>
    </source>
</evidence>
<keyword evidence="7 11" id="KW-0067">ATP-binding</keyword>
<feature type="region of interest" description="Lon-protease-like" evidence="11">
    <location>
        <begin position="354"/>
        <end position="456"/>
    </location>
</feature>
<dbReference type="CDD" id="cd01121">
    <property type="entry name" value="RadA_SMS_N"/>
    <property type="match status" value="1"/>
</dbReference>
<dbReference type="InterPro" id="IPR027417">
    <property type="entry name" value="P-loop_NTPase"/>
</dbReference>
<dbReference type="GO" id="GO:0003684">
    <property type="term" value="F:damaged DNA binding"/>
    <property type="evidence" value="ECO:0007669"/>
    <property type="project" value="InterPro"/>
</dbReference>
<dbReference type="Gene3D" id="3.30.230.10">
    <property type="match status" value="1"/>
</dbReference>
<evidence type="ECO:0000256" key="9">
    <source>
        <dbReference type="ARBA" id="ARBA00023125"/>
    </source>
</evidence>
<dbReference type="GO" id="GO:0000725">
    <property type="term" value="P:recombinational repair"/>
    <property type="evidence" value="ECO:0007669"/>
    <property type="project" value="UniProtKB-UniRule"/>
</dbReference>
<dbReference type="Gene3D" id="3.40.50.300">
    <property type="entry name" value="P-loop containing nucleotide triphosphate hydrolases"/>
    <property type="match status" value="1"/>
</dbReference>
<dbReference type="Pfam" id="PF13481">
    <property type="entry name" value="AAA_25"/>
    <property type="match status" value="1"/>
</dbReference>
<dbReference type="PROSITE" id="PS50162">
    <property type="entry name" value="RECA_2"/>
    <property type="match status" value="1"/>
</dbReference>
<sequence length="456" mass="48452">MKKRRKSLYSCQSCGYQTPKWMGRCPECGGWDTLVEEVVTEGDRFQAAPSATRVAAPEPESILAIETLEEPRMPSGIPEFDRVLGGGIVAGSLVLIGGDPGIGKSTLMLQALDGLAQNGRRVLYVSGEESKGQIHLRSQRLGVSSGSLLVVTEIHVDAILSLLETQKPAAVVIDSVQTMYNAELASAPGSVGQVRETTMKLMVAAKKSGIPIFLVGHVTKDGAIAGPRVMEHMVDTVLYFEGDTNHIFRVLRAVKNRFGSTNEIGVFEMRGGGLAQVPNPSALFLAERPESAPGSVVTASMEGTRPILVEIQGLVSRSGLGTPRRTVLGLDSNRVALLVAVMEKKIGMNLAGLDIFMNVAGGVRITEPAVDLAILAAAASSFLDRPLPEGAVVLGEVGLTGEVRGISQLEGRAAEIRKMGFTHFIVPESGAKRLKKIDGLKVSGVRHVAQAMEILF</sequence>
<dbReference type="Pfam" id="PF18073">
    <property type="entry name" value="Zn_ribbon_LapB"/>
    <property type="match status" value="1"/>
</dbReference>
<name>A0A1G5IRC8_9BACT</name>
<dbReference type="NCBIfam" id="TIGR00416">
    <property type="entry name" value="sms"/>
    <property type="match status" value="1"/>
</dbReference>
<evidence type="ECO:0000313" key="15">
    <source>
        <dbReference type="EMBL" id="SCY77978.1"/>
    </source>
</evidence>
<feature type="binding site" evidence="11">
    <location>
        <begin position="98"/>
        <end position="105"/>
    </location>
    <ligand>
        <name>ATP</name>
        <dbReference type="ChEBI" id="CHEBI:30616"/>
    </ligand>
</feature>
<evidence type="ECO:0000256" key="8">
    <source>
        <dbReference type="ARBA" id="ARBA00023016"/>
    </source>
</evidence>
<dbReference type="InterPro" id="IPR004504">
    <property type="entry name" value="DNA_repair_RadA"/>
</dbReference>
<dbReference type="STRING" id="419481.SAMN05216233_12140"/>
<evidence type="ECO:0000256" key="11">
    <source>
        <dbReference type="HAMAP-Rule" id="MF_01498"/>
    </source>
</evidence>
<comment type="similarity">
    <text evidence="11 13">Belongs to the RecA family. RadA subfamily.</text>
</comment>
<dbReference type="RefSeq" id="WP_092214111.1">
    <property type="nucleotide sequence ID" value="NZ_FMUX01000021.1"/>
</dbReference>
<keyword evidence="9 11" id="KW-0238">DNA-binding</keyword>
<keyword evidence="10 11" id="KW-0234">DNA repair</keyword>
<evidence type="ECO:0000313" key="16">
    <source>
        <dbReference type="Proteomes" id="UP000198870"/>
    </source>
</evidence>
<dbReference type="GO" id="GO:0140664">
    <property type="term" value="F:ATP-dependent DNA damage sensor activity"/>
    <property type="evidence" value="ECO:0007669"/>
    <property type="project" value="InterPro"/>
</dbReference>
<evidence type="ECO:0000256" key="6">
    <source>
        <dbReference type="ARBA" id="ARBA00022833"/>
    </source>
</evidence>
<keyword evidence="3 11" id="KW-0227">DNA damage</keyword>
<dbReference type="HAMAP" id="MF_01498">
    <property type="entry name" value="RadA_bact"/>
    <property type="match status" value="1"/>
</dbReference>
<dbReference type="OrthoDB" id="9803906at2"/>
<dbReference type="InterPro" id="IPR020588">
    <property type="entry name" value="RecA_ATP-bd"/>
</dbReference>
<dbReference type="SMART" id="SM00382">
    <property type="entry name" value="AAA"/>
    <property type="match status" value="1"/>
</dbReference>
<dbReference type="GO" id="GO:0005829">
    <property type="term" value="C:cytosol"/>
    <property type="evidence" value="ECO:0007669"/>
    <property type="project" value="TreeGrafter"/>
</dbReference>
<keyword evidence="1 11" id="KW-0479">Metal-binding</keyword>
<dbReference type="SUPFAM" id="SSF54211">
    <property type="entry name" value="Ribosomal protein S5 domain 2-like"/>
    <property type="match status" value="1"/>
</dbReference>
<dbReference type="PANTHER" id="PTHR32472">
    <property type="entry name" value="DNA REPAIR PROTEIN RADA"/>
    <property type="match status" value="1"/>
</dbReference>
<accession>A0A1G5IRC8</accession>
<dbReference type="FunFam" id="3.40.50.300:FF:000050">
    <property type="entry name" value="DNA repair protein RadA"/>
    <property type="match status" value="1"/>
</dbReference>
<dbReference type="EMBL" id="FMUX01000021">
    <property type="protein sequence ID" value="SCY77978.1"/>
    <property type="molecule type" value="Genomic_DNA"/>
</dbReference>
<dbReference type="InterPro" id="IPR014721">
    <property type="entry name" value="Ribsml_uS5_D2-typ_fold_subgr"/>
</dbReference>
<feature type="domain" description="RecA family profile 1" evidence="14">
    <location>
        <begin position="69"/>
        <end position="218"/>
    </location>
</feature>
<evidence type="ECO:0000256" key="7">
    <source>
        <dbReference type="ARBA" id="ARBA00022840"/>
    </source>
</evidence>
<dbReference type="InterPro" id="IPR041166">
    <property type="entry name" value="Rubredoxin_2"/>
</dbReference>
<dbReference type="InterPro" id="IPR003593">
    <property type="entry name" value="AAA+_ATPase"/>
</dbReference>
<comment type="function">
    <text evidence="13">DNA-dependent ATPase involved in processing of recombination intermediates, plays a role in repairing DNA breaks. Stimulates the branch migration of RecA-mediated strand transfer reactions, allowing the 3' invading strand to extend heteroduplex DNA faster. Binds ssDNA in the presence of ADP but not other nucleotides, has ATPase activity that is stimulated by ssDNA and various branched DNA structures, but inhibited by SSB. Does not have RecA's homology-searching function.</text>
</comment>
<organism evidence="15 16">
    <name type="scientific">Desulfoluna spongiiphila</name>
    <dbReference type="NCBI Taxonomy" id="419481"/>
    <lineage>
        <taxon>Bacteria</taxon>
        <taxon>Pseudomonadati</taxon>
        <taxon>Thermodesulfobacteriota</taxon>
        <taxon>Desulfobacteria</taxon>
        <taxon>Desulfobacterales</taxon>
        <taxon>Desulfolunaceae</taxon>
        <taxon>Desulfoluna</taxon>
    </lineage>
</organism>
<dbReference type="GO" id="GO:0008270">
    <property type="term" value="F:zinc ion binding"/>
    <property type="evidence" value="ECO:0007669"/>
    <property type="project" value="UniProtKB-KW"/>
</dbReference>
<evidence type="ECO:0000256" key="2">
    <source>
        <dbReference type="ARBA" id="ARBA00022741"/>
    </source>
</evidence>
<evidence type="ECO:0000256" key="10">
    <source>
        <dbReference type="ARBA" id="ARBA00023204"/>
    </source>
</evidence>
<dbReference type="GO" id="GO:0005524">
    <property type="term" value="F:ATP binding"/>
    <property type="evidence" value="ECO:0007669"/>
    <property type="project" value="UniProtKB-UniRule"/>
</dbReference>
<evidence type="ECO:0000256" key="13">
    <source>
        <dbReference type="RuleBase" id="RU003555"/>
    </source>
</evidence>
<feature type="short sequence motif" description="RadA KNRFG motif" evidence="11">
    <location>
        <begin position="255"/>
        <end position="259"/>
    </location>
</feature>
<keyword evidence="16" id="KW-1185">Reference proteome</keyword>
<comment type="domain">
    <text evidence="11">The middle region has homology to RecA with ATPase motifs including the RadA KNRFG motif, while the C-terminus is homologous to Lon protease.</text>
</comment>
<dbReference type="PRINTS" id="PR01874">
    <property type="entry name" value="DNAREPAIRADA"/>
</dbReference>
<keyword evidence="2 11" id="KW-0547">Nucleotide-binding</keyword>